<proteinExistence type="predicted"/>
<evidence type="ECO:0000313" key="2">
    <source>
        <dbReference type="EMBL" id="CRH05483.1"/>
    </source>
</evidence>
<reference evidence="2" key="1">
    <citation type="submission" date="2015-04" db="EMBL/GenBank/DDBJ databases">
        <authorList>
            <person name="Syromyatnikov M.Y."/>
            <person name="Popov V.N."/>
        </authorList>
    </citation>
    <scope>NUCLEOTIDE SEQUENCE</scope>
    <source>
        <strain evidence="2">MO-1</strain>
    </source>
</reference>
<organism evidence="2">
    <name type="scientific">Magnetococcus massalia (strain MO-1)</name>
    <dbReference type="NCBI Taxonomy" id="451514"/>
    <lineage>
        <taxon>Bacteria</taxon>
        <taxon>Pseudomonadati</taxon>
        <taxon>Pseudomonadota</taxon>
        <taxon>Magnetococcia</taxon>
        <taxon>Magnetococcales</taxon>
        <taxon>Magnetococcaceae</taxon>
        <taxon>Magnetococcus</taxon>
    </lineage>
</organism>
<name>A0A1S7LGD5_MAGMO</name>
<feature type="transmembrane region" description="Helical" evidence="1">
    <location>
        <begin position="59"/>
        <end position="83"/>
    </location>
</feature>
<gene>
    <name evidence="2" type="ORF">MAGMO_1292</name>
</gene>
<evidence type="ECO:0000256" key="1">
    <source>
        <dbReference type="SAM" id="Phobius"/>
    </source>
</evidence>
<keyword evidence="1" id="KW-0472">Membrane</keyword>
<sequence length="128" mass="14689">MQMIARLLKLDKWPKLVKFLLAHMLIGFMIGWSAVYAILLFDVHGMATLIERSPDGGMILFILTFFMSLTCASAQMGMATILLGHPDDPSGGRLVRTWHALMDWLFPPHQARVPVKSEYRKDYGRRRR</sequence>
<keyword evidence="1" id="KW-1133">Transmembrane helix</keyword>
<keyword evidence="1" id="KW-0812">Transmembrane</keyword>
<accession>A0A1S7LGD5</accession>
<protein>
    <submittedName>
        <fullName evidence="2">Uncharacterized protein</fullName>
    </submittedName>
</protein>
<dbReference type="EMBL" id="LO017727">
    <property type="protein sequence ID" value="CRH05483.1"/>
    <property type="molecule type" value="Genomic_DNA"/>
</dbReference>
<dbReference type="AlphaFoldDB" id="A0A1S7LGD5"/>
<feature type="transmembrane region" description="Helical" evidence="1">
    <location>
        <begin position="20"/>
        <end position="39"/>
    </location>
</feature>